<dbReference type="Proteomes" id="UP000256970">
    <property type="component" value="Unassembled WGS sequence"/>
</dbReference>
<proteinExistence type="predicted"/>
<keyword evidence="3" id="KW-1185">Reference proteome</keyword>
<feature type="chain" id="PRO_5016971181" description="Pherophorin domain-containing protein" evidence="1">
    <location>
        <begin position="24"/>
        <end position="313"/>
    </location>
</feature>
<dbReference type="AlphaFoldDB" id="A0A383W729"/>
<gene>
    <name evidence="2" type="ORF">BQ4739_LOCUS13729</name>
</gene>
<evidence type="ECO:0000313" key="3">
    <source>
        <dbReference type="Proteomes" id="UP000256970"/>
    </source>
</evidence>
<evidence type="ECO:0000313" key="2">
    <source>
        <dbReference type="EMBL" id="SZX73455.1"/>
    </source>
</evidence>
<name>A0A383W729_TETOB</name>
<dbReference type="EMBL" id="FNXT01001192">
    <property type="protein sequence ID" value="SZX73455.1"/>
    <property type="molecule type" value="Genomic_DNA"/>
</dbReference>
<keyword evidence="1" id="KW-0732">Signal</keyword>
<protein>
    <recommendedName>
        <fullName evidence="4">Pherophorin domain-containing protein</fullName>
    </recommendedName>
</protein>
<accession>A0A383W729</accession>
<evidence type="ECO:0000256" key="1">
    <source>
        <dbReference type="SAM" id="SignalP"/>
    </source>
</evidence>
<reference evidence="2 3" key="1">
    <citation type="submission" date="2016-10" db="EMBL/GenBank/DDBJ databases">
        <authorList>
            <person name="Cai Z."/>
        </authorList>
    </citation>
    <scope>NUCLEOTIDE SEQUENCE [LARGE SCALE GENOMIC DNA]</scope>
</reference>
<organism evidence="2 3">
    <name type="scientific">Tetradesmus obliquus</name>
    <name type="common">Green alga</name>
    <name type="synonym">Acutodesmus obliquus</name>
    <dbReference type="NCBI Taxonomy" id="3088"/>
    <lineage>
        <taxon>Eukaryota</taxon>
        <taxon>Viridiplantae</taxon>
        <taxon>Chlorophyta</taxon>
        <taxon>core chlorophytes</taxon>
        <taxon>Chlorophyceae</taxon>
        <taxon>CS clade</taxon>
        <taxon>Sphaeropleales</taxon>
        <taxon>Scenedesmaceae</taxon>
        <taxon>Tetradesmus</taxon>
    </lineage>
</organism>
<sequence length="313" mass="31018">MAWGLLANLAVIVLLLAAATVRGDVTQRHDNLAGHRTLLQQQQAGPAGAATAASLGSAAAAVRGTQQLPAVPPNPTTNAVAAAVKYAAGTAATSTAPTATASTAGATTAAAAAAAAAPRSTPSRPLQATAAAADAAAECPAKSVFLSAPGCPCTMHMADGPQRSGPLSDTRAGQAIAAMRKAAKYNVCPAGFRCSPSAAAYLVSVGWQPPPAAADKASLRSNSSSSANMTLAEEFSFEPTGLQAALARRGICIPCQLGEYCPPGTQEASLLSLSTCALQPLTANPSGKEGSLGQIVGSARACRGFSACPEVRL</sequence>
<feature type="signal peptide" evidence="1">
    <location>
        <begin position="1"/>
        <end position="23"/>
    </location>
</feature>
<evidence type="ECO:0008006" key="4">
    <source>
        <dbReference type="Google" id="ProtNLM"/>
    </source>
</evidence>